<protein>
    <submittedName>
        <fullName evidence="2">Uncharacterized protein</fullName>
    </submittedName>
</protein>
<sequence length="73" mass="8658">MIFARCSMTVSTFHYEFHFHIKRQISSSAYSFLLLFTNVIFFIDDVYEMGAVNSELEDLFQDKKRVRSSYLVS</sequence>
<dbReference type="AlphaFoldDB" id="A0ABD1I7W2"/>
<dbReference type="EMBL" id="JBEAFC010000003">
    <property type="protein sequence ID" value="KAL1564820.1"/>
    <property type="molecule type" value="Genomic_DNA"/>
</dbReference>
<keyword evidence="1" id="KW-1133">Transmembrane helix</keyword>
<evidence type="ECO:0000256" key="1">
    <source>
        <dbReference type="SAM" id="Phobius"/>
    </source>
</evidence>
<feature type="transmembrane region" description="Helical" evidence="1">
    <location>
        <begin position="25"/>
        <end position="43"/>
    </location>
</feature>
<evidence type="ECO:0000313" key="3">
    <source>
        <dbReference type="Proteomes" id="UP001567538"/>
    </source>
</evidence>
<comment type="caution">
    <text evidence="2">The sequence shown here is derived from an EMBL/GenBank/DDBJ whole genome shotgun (WGS) entry which is preliminary data.</text>
</comment>
<proteinExistence type="predicted"/>
<keyword evidence="3" id="KW-1185">Reference proteome</keyword>
<evidence type="ECO:0000313" key="2">
    <source>
        <dbReference type="EMBL" id="KAL1564820.1"/>
    </source>
</evidence>
<gene>
    <name evidence="2" type="ORF">AAHA92_07116</name>
</gene>
<accession>A0ABD1I7W2</accession>
<reference evidence="2 3" key="1">
    <citation type="submission" date="2024-06" db="EMBL/GenBank/DDBJ databases">
        <title>A chromosome level genome sequence of Diviner's sage (Salvia divinorum).</title>
        <authorList>
            <person name="Ford S.A."/>
            <person name="Ro D.-K."/>
            <person name="Ness R.W."/>
            <person name="Phillips M.A."/>
        </authorList>
    </citation>
    <scope>NUCLEOTIDE SEQUENCE [LARGE SCALE GENOMIC DNA]</scope>
    <source>
        <strain evidence="2">SAF-2024a</strain>
        <tissue evidence="2">Leaf</tissue>
    </source>
</reference>
<name>A0ABD1I7W2_SALDI</name>
<organism evidence="2 3">
    <name type="scientific">Salvia divinorum</name>
    <name type="common">Maria pastora</name>
    <name type="synonym">Diviner's sage</name>
    <dbReference type="NCBI Taxonomy" id="28513"/>
    <lineage>
        <taxon>Eukaryota</taxon>
        <taxon>Viridiplantae</taxon>
        <taxon>Streptophyta</taxon>
        <taxon>Embryophyta</taxon>
        <taxon>Tracheophyta</taxon>
        <taxon>Spermatophyta</taxon>
        <taxon>Magnoliopsida</taxon>
        <taxon>eudicotyledons</taxon>
        <taxon>Gunneridae</taxon>
        <taxon>Pentapetalae</taxon>
        <taxon>asterids</taxon>
        <taxon>lamiids</taxon>
        <taxon>Lamiales</taxon>
        <taxon>Lamiaceae</taxon>
        <taxon>Nepetoideae</taxon>
        <taxon>Mentheae</taxon>
        <taxon>Salviinae</taxon>
        <taxon>Salvia</taxon>
        <taxon>Salvia subgen. Calosphace</taxon>
    </lineage>
</organism>
<dbReference type="Proteomes" id="UP001567538">
    <property type="component" value="Unassembled WGS sequence"/>
</dbReference>
<keyword evidence="1" id="KW-0812">Transmembrane</keyword>
<keyword evidence="1" id="KW-0472">Membrane</keyword>